<dbReference type="EMBL" id="BMHZ01000001">
    <property type="protein sequence ID" value="GGG91562.1"/>
    <property type="molecule type" value="Genomic_DNA"/>
</dbReference>
<dbReference type="EMBL" id="JACIEF010000002">
    <property type="protein sequence ID" value="MBB4108627.1"/>
    <property type="molecule type" value="Genomic_DNA"/>
</dbReference>
<accession>A0A7W6KBI1</accession>
<dbReference type="Proteomes" id="UP000532273">
    <property type="component" value="Unassembled WGS sequence"/>
</dbReference>
<reference evidence="2" key="4">
    <citation type="submission" date="2024-05" db="EMBL/GenBank/DDBJ databases">
        <authorList>
            <person name="Sun Q."/>
            <person name="Zhou Y."/>
        </authorList>
    </citation>
    <scope>NUCLEOTIDE SEQUENCE</scope>
    <source>
        <strain evidence="2">CGMCC 1.15287</strain>
    </source>
</reference>
<dbReference type="Pfam" id="PF15892">
    <property type="entry name" value="BNR_4"/>
    <property type="match status" value="1"/>
</dbReference>
<evidence type="ECO:0000313" key="3">
    <source>
        <dbReference type="EMBL" id="MBB4108627.1"/>
    </source>
</evidence>
<dbReference type="Proteomes" id="UP000642938">
    <property type="component" value="Unassembled WGS sequence"/>
</dbReference>
<evidence type="ECO:0000256" key="1">
    <source>
        <dbReference type="SAM" id="SignalP"/>
    </source>
</evidence>
<feature type="signal peptide" evidence="1">
    <location>
        <begin position="1"/>
        <end position="24"/>
    </location>
</feature>
<sequence>MYQPSSKSILLTCAFISISILSIAQTPKLSTIAGNGWANNSVNTVIFRKNSLVSFNGNQYAAYYDQEQNVVLAKRKIGSARWTLVTTPYKGDATDAHKSISIMVDGNGFLHIAWGQHNNRLNYAKSVSAGSLTLGDKENMLSVKENKVSYPEFYKLANGDLLFFYRDGGSGNGNLMINRYNLKTKKWIRVQDGMIDGEGQRNAYWQVAVDQAGTIHLSWVWRESPDVASNHDLCYAKSTDGGISWVKSDNEKYELPITAANAEYAFKIPQRSELINQTSMFADAKGKVFIAGYWRGANEMGPQYHLVFKTDSSWKVSNLNFRKTTFSLSGTGTKRIPISRPQIIVWPNGSHYAAGLLFRDAERGNKVSIALNDDLGTENWKIKDLVKTGVGDWEPTYDTELWKTKRMLSLFIQNVTQVDGEGKANQAPTQVQVLDWKPEK</sequence>
<organism evidence="3 4">
    <name type="scientific">Pedobacter zeae</name>
    <dbReference type="NCBI Taxonomy" id="1737356"/>
    <lineage>
        <taxon>Bacteria</taxon>
        <taxon>Pseudomonadati</taxon>
        <taxon>Bacteroidota</taxon>
        <taxon>Sphingobacteriia</taxon>
        <taxon>Sphingobacteriales</taxon>
        <taxon>Sphingobacteriaceae</taxon>
        <taxon>Pedobacter</taxon>
    </lineage>
</organism>
<evidence type="ECO:0000313" key="2">
    <source>
        <dbReference type="EMBL" id="GGG91562.1"/>
    </source>
</evidence>
<dbReference type="SUPFAM" id="SSF50939">
    <property type="entry name" value="Sialidases"/>
    <property type="match status" value="1"/>
</dbReference>
<name>A0A7W6KBI1_9SPHI</name>
<gene>
    <name evidence="2" type="ORF">GCM10007422_00580</name>
    <name evidence="3" type="ORF">GGQ60_002608</name>
</gene>
<dbReference type="RefSeq" id="WP_183764512.1">
    <property type="nucleotide sequence ID" value="NZ_BMHZ01000001.1"/>
</dbReference>
<evidence type="ECO:0008006" key="6">
    <source>
        <dbReference type="Google" id="ProtNLM"/>
    </source>
</evidence>
<proteinExistence type="predicted"/>
<dbReference type="InterPro" id="IPR036278">
    <property type="entry name" value="Sialidase_sf"/>
</dbReference>
<reference evidence="5" key="2">
    <citation type="journal article" date="2019" name="Int. J. Syst. Evol. Microbiol.">
        <title>The Global Catalogue of Microorganisms (GCM) 10K type strain sequencing project: providing services to taxonomists for standard genome sequencing and annotation.</title>
        <authorList>
            <consortium name="The Broad Institute Genomics Platform"/>
            <consortium name="The Broad Institute Genome Sequencing Center for Infectious Disease"/>
            <person name="Wu L."/>
            <person name="Ma J."/>
        </authorList>
    </citation>
    <scope>NUCLEOTIDE SEQUENCE [LARGE SCALE GENOMIC DNA]</scope>
    <source>
        <strain evidence="5">CGMCC 1.15287</strain>
    </source>
</reference>
<comment type="caution">
    <text evidence="3">The sequence shown here is derived from an EMBL/GenBank/DDBJ whole genome shotgun (WGS) entry which is preliminary data.</text>
</comment>
<evidence type="ECO:0000313" key="5">
    <source>
        <dbReference type="Proteomes" id="UP000642938"/>
    </source>
</evidence>
<keyword evidence="5" id="KW-1185">Reference proteome</keyword>
<feature type="chain" id="PRO_5031255607" description="Neuraminidase" evidence="1">
    <location>
        <begin position="25"/>
        <end position="440"/>
    </location>
</feature>
<evidence type="ECO:0000313" key="4">
    <source>
        <dbReference type="Proteomes" id="UP000532273"/>
    </source>
</evidence>
<protein>
    <recommendedName>
        <fullName evidence="6">Neuraminidase</fullName>
    </recommendedName>
</protein>
<reference evidence="3 4" key="3">
    <citation type="submission" date="2020-08" db="EMBL/GenBank/DDBJ databases">
        <title>Genomic Encyclopedia of Type Strains, Phase IV (KMG-IV): sequencing the most valuable type-strain genomes for metagenomic binning, comparative biology and taxonomic classification.</title>
        <authorList>
            <person name="Goeker M."/>
        </authorList>
    </citation>
    <scope>NUCLEOTIDE SEQUENCE [LARGE SCALE GENOMIC DNA]</scope>
    <source>
        <strain evidence="3 4">DSM 100774</strain>
    </source>
</reference>
<dbReference type="AlphaFoldDB" id="A0A7W6KBI1"/>
<reference evidence="2" key="1">
    <citation type="journal article" date="2014" name="Int. J. Syst. Evol. Microbiol.">
        <title>Complete genome of a new Firmicutes species belonging to the dominant human colonic microbiota ('Ruminococcus bicirculans') reveals two chromosomes and a selective capacity to utilize plant glucans.</title>
        <authorList>
            <consortium name="NISC Comparative Sequencing Program"/>
            <person name="Wegmann U."/>
            <person name="Louis P."/>
            <person name="Goesmann A."/>
            <person name="Henrissat B."/>
            <person name="Duncan S.H."/>
            <person name="Flint H.J."/>
        </authorList>
    </citation>
    <scope>NUCLEOTIDE SEQUENCE</scope>
    <source>
        <strain evidence="2">CGMCC 1.15287</strain>
    </source>
</reference>
<keyword evidence="1" id="KW-0732">Signal</keyword>